<comment type="caution">
    <text evidence="2">The sequence shown here is derived from an EMBL/GenBank/DDBJ whole genome shotgun (WGS) entry which is preliminary data.</text>
</comment>
<sequence length="239" mass="27674">MACTLRGVITCGIILAIFDVLHGLASLGFYAYQFVMWSFYLCPLNLPVEKCHNKIYIFDQMFKLRVYIGIGEGAAGVLFAIFYIVALVKRKPSLTWFWLLKSFAIIAINIYYLSSWLIRQGRYDHIEWEKAEYEDEFIYFGQGLTLAQIIIMVLYCLIGGLFTYKVCEERTASRRSLRHRRKWSSNDATAPPIDHYDEEEAQYLNRALTNSEKTLPVKSSRQSLTELDRADTFKHSTGV</sequence>
<dbReference type="Proteomes" id="UP001381693">
    <property type="component" value="Unassembled WGS sequence"/>
</dbReference>
<feature type="transmembrane region" description="Helical" evidence="1">
    <location>
        <begin position="7"/>
        <end position="31"/>
    </location>
</feature>
<organism evidence="2 3">
    <name type="scientific">Halocaridina rubra</name>
    <name type="common">Hawaiian red shrimp</name>
    <dbReference type="NCBI Taxonomy" id="373956"/>
    <lineage>
        <taxon>Eukaryota</taxon>
        <taxon>Metazoa</taxon>
        <taxon>Ecdysozoa</taxon>
        <taxon>Arthropoda</taxon>
        <taxon>Crustacea</taxon>
        <taxon>Multicrustacea</taxon>
        <taxon>Malacostraca</taxon>
        <taxon>Eumalacostraca</taxon>
        <taxon>Eucarida</taxon>
        <taxon>Decapoda</taxon>
        <taxon>Pleocyemata</taxon>
        <taxon>Caridea</taxon>
        <taxon>Atyoidea</taxon>
        <taxon>Atyidae</taxon>
        <taxon>Halocaridina</taxon>
    </lineage>
</organism>
<keyword evidence="1" id="KW-0472">Membrane</keyword>
<evidence type="ECO:0000313" key="3">
    <source>
        <dbReference type="Proteomes" id="UP001381693"/>
    </source>
</evidence>
<accession>A0AAN8ZZY1</accession>
<evidence type="ECO:0000313" key="2">
    <source>
        <dbReference type="EMBL" id="KAK7075066.1"/>
    </source>
</evidence>
<feature type="transmembrane region" description="Helical" evidence="1">
    <location>
        <begin position="98"/>
        <end position="118"/>
    </location>
</feature>
<dbReference type="AlphaFoldDB" id="A0AAN8ZZY1"/>
<dbReference type="EMBL" id="JAXCGZ010011372">
    <property type="protein sequence ID" value="KAK7075066.1"/>
    <property type="molecule type" value="Genomic_DNA"/>
</dbReference>
<gene>
    <name evidence="2" type="ORF">SK128_007572</name>
</gene>
<keyword evidence="1" id="KW-0812">Transmembrane</keyword>
<name>A0AAN8ZZY1_HALRR</name>
<reference evidence="2 3" key="1">
    <citation type="submission" date="2023-11" db="EMBL/GenBank/DDBJ databases">
        <title>Halocaridina rubra genome assembly.</title>
        <authorList>
            <person name="Smith C."/>
        </authorList>
    </citation>
    <scope>NUCLEOTIDE SEQUENCE [LARGE SCALE GENOMIC DNA]</scope>
    <source>
        <strain evidence="2">EP-1</strain>
        <tissue evidence="2">Whole</tissue>
    </source>
</reference>
<proteinExistence type="predicted"/>
<keyword evidence="3" id="KW-1185">Reference proteome</keyword>
<keyword evidence="1" id="KW-1133">Transmembrane helix</keyword>
<protein>
    <submittedName>
        <fullName evidence="2">Uncharacterized protein</fullName>
    </submittedName>
</protein>
<feature type="transmembrane region" description="Helical" evidence="1">
    <location>
        <begin position="138"/>
        <end position="164"/>
    </location>
</feature>
<feature type="transmembrane region" description="Helical" evidence="1">
    <location>
        <begin position="66"/>
        <end position="86"/>
    </location>
</feature>
<evidence type="ECO:0000256" key="1">
    <source>
        <dbReference type="SAM" id="Phobius"/>
    </source>
</evidence>